<comment type="caution">
    <text evidence="8">The sequence shown here is derived from an EMBL/GenBank/DDBJ whole genome shotgun (WGS) entry which is preliminary data.</text>
</comment>
<protein>
    <submittedName>
        <fullName evidence="8">Sirtuin</fullName>
    </submittedName>
</protein>
<evidence type="ECO:0000256" key="4">
    <source>
        <dbReference type="ARBA" id="ARBA00023027"/>
    </source>
</evidence>
<organism evidence="8 9">
    <name type="scientific">Macrolepiota fuliginosa MF-IS2</name>
    <dbReference type="NCBI Taxonomy" id="1400762"/>
    <lineage>
        <taxon>Eukaryota</taxon>
        <taxon>Fungi</taxon>
        <taxon>Dikarya</taxon>
        <taxon>Basidiomycota</taxon>
        <taxon>Agaricomycotina</taxon>
        <taxon>Agaricomycetes</taxon>
        <taxon>Agaricomycetidae</taxon>
        <taxon>Agaricales</taxon>
        <taxon>Agaricineae</taxon>
        <taxon>Agaricaceae</taxon>
        <taxon>Macrolepiota</taxon>
    </lineage>
</organism>
<evidence type="ECO:0000256" key="3">
    <source>
        <dbReference type="ARBA" id="ARBA00022679"/>
    </source>
</evidence>
<comment type="similarity">
    <text evidence="2">Belongs to the sirtuin family. Class I subfamily.</text>
</comment>
<comment type="subcellular location">
    <subcellularLocation>
        <location evidence="1">Mitochondrion</location>
    </subcellularLocation>
</comment>
<evidence type="ECO:0000259" key="7">
    <source>
        <dbReference type="PROSITE" id="PS50305"/>
    </source>
</evidence>
<dbReference type="GO" id="GO:0070403">
    <property type="term" value="F:NAD+ binding"/>
    <property type="evidence" value="ECO:0007669"/>
    <property type="project" value="InterPro"/>
</dbReference>
<reference evidence="8" key="1">
    <citation type="submission" date="2020-11" db="EMBL/GenBank/DDBJ databases">
        <authorList>
            <consortium name="DOE Joint Genome Institute"/>
            <person name="Ahrendt S."/>
            <person name="Riley R."/>
            <person name="Andreopoulos W."/>
            <person name="Labutti K."/>
            <person name="Pangilinan J."/>
            <person name="Ruiz-Duenas F.J."/>
            <person name="Barrasa J.M."/>
            <person name="Sanchez-Garcia M."/>
            <person name="Camarero S."/>
            <person name="Miyauchi S."/>
            <person name="Serrano A."/>
            <person name="Linde D."/>
            <person name="Babiker R."/>
            <person name="Drula E."/>
            <person name="Ayuso-Fernandez I."/>
            <person name="Pacheco R."/>
            <person name="Padilla G."/>
            <person name="Ferreira P."/>
            <person name="Barriuso J."/>
            <person name="Kellner H."/>
            <person name="Castanera R."/>
            <person name="Alfaro M."/>
            <person name="Ramirez L."/>
            <person name="Pisabarro A.G."/>
            <person name="Kuo A."/>
            <person name="Tritt A."/>
            <person name="Lipzen A."/>
            <person name="He G."/>
            <person name="Yan M."/>
            <person name="Ng V."/>
            <person name="Cullen D."/>
            <person name="Martin F."/>
            <person name="Rosso M.-N."/>
            <person name="Henrissat B."/>
            <person name="Hibbett D."/>
            <person name="Martinez A.T."/>
            <person name="Grigoriev I.V."/>
        </authorList>
    </citation>
    <scope>NUCLEOTIDE SEQUENCE</scope>
    <source>
        <strain evidence="8">MF-IS2</strain>
    </source>
</reference>
<evidence type="ECO:0000256" key="2">
    <source>
        <dbReference type="ARBA" id="ARBA00006924"/>
    </source>
</evidence>
<dbReference type="Proteomes" id="UP000807342">
    <property type="component" value="Unassembled WGS sequence"/>
</dbReference>
<dbReference type="GO" id="GO:0005739">
    <property type="term" value="C:mitochondrion"/>
    <property type="evidence" value="ECO:0007669"/>
    <property type="project" value="UniProtKB-SubCell"/>
</dbReference>
<accession>A0A9P6C737</accession>
<evidence type="ECO:0000256" key="5">
    <source>
        <dbReference type="ARBA" id="ARBA00023128"/>
    </source>
</evidence>
<dbReference type="EMBL" id="MU151084">
    <property type="protein sequence ID" value="KAF9451480.1"/>
    <property type="molecule type" value="Genomic_DNA"/>
</dbReference>
<keyword evidence="9" id="KW-1185">Reference proteome</keyword>
<evidence type="ECO:0000313" key="8">
    <source>
        <dbReference type="EMBL" id="KAF9451480.1"/>
    </source>
</evidence>
<feature type="binding site" evidence="6">
    <location>
        <position position="204"/>
    </location>
    <ligand>
        <name>Zn(2+)</name>
        <dbReference type="ChEBI" id="CHEBI:29105"/>
    </ligand>
</feature>
<gene>
    <name evidence="8" type="ORF">P691DRAFT_773040</name>
</gene>
<feature type="domain" description="Deacetylase sirtuin-type" evidence="7">
    <location>
        <begin position="4"/>
        <end position="311"/>
    </location>
</feature>
<feature type="active site" description="Proton acceptor" evidence="6">
    <location>
        <position position="158"/>
    </location>
</feature>
<keyword evidence="4" id="KW-0520">NAD</keyword>
<dbReference type="SUPFAM" id="SSF52467">
    <property type="entry name" value="DHS-like NAD/FAD-binding domain"/>
    <property type="match status" value="1"/>
</dbReference>
<dbReference type="PANTHER" id="PTHR11085:SF10">
    <property type="entry name" value="NAD-DEPENDENT PROTEIN DEACYLASE SIRTUIN-5, MITOCHONDRIAL-RELATED"/>
    <property type="match status" value="1"/>
</dbReference>
<evidence type="ECO:0000256" key="6">
    <source>
        <dbReference type="PROSITE-ProRule" id="PRU00236"/>
    </source>
</evidence>
<dbReference type="Gene3D" id="3.40.50.1220">
    <property type="entry name" value="TPP-binding domain"/>
    <property type="match status" value="1"/>
</dbReference>
<dbReference type="PROSITE" id="PS50305">
    <property type="entry name" value="SIRTUIN"/>
    <property type="match status" value="1"/>
</dbReference>
<dbReference type="AlphaFoldDB" id="A0A9P6C737"/>
<sequence>MSTSLTSSSDPDAFCRILASSKSLGILTGAGLSAASGIETYRGVDGQWNHTNPFEVASLRAWNENPDRVWTYSHSRRDACLRASPNAAHDALATLSLLSTRKRLLPSLTDPSKPPLYITQNIDGLCRRAIDSIMKTPEAEEMDADEKKLVHERHIEMHGSMYRVVCTQCKCIKWTEENPLAPIFANDTSTRGDEKIPIDQLPRCGGSSWSGSNRYGRCGGLLRPGVVWFGEVPENQGEIIRHLTKVDVLLVIGTSSLVHPAASYAGTVKKNGGTVAVCNLGPTQIDDHADFVFHGPCEKTIPMLFKRLGQINDAQASA</sequence>
<keyword evidence="5" id="KW-0496">Mitochondrion</keyword>
<evidence type="ECO:0000313" key="9">
    <source>
        <dbReference type="Proteomes" id="UP000807342"/>
    </source>
</evidence>
<dbReference type="OrthoDB" id="424302at2759"/>
<dbReference type="GO" id="GO:0017136">
    <property type="term" value="F:histone deacetylase activity, NAD-dependent"/>
    <property type="evidence" value="ECO:0007669"/>
    <property type="project" value="TreeGrafter"/>
</dbReference>
<dbReference type="InterPro" id="IPR026591">
    <property type="entry name" value="Sirtuin_cat_small_dom_sf"/>
</dbReference>
<keyword evidence="6" id="KW-0862">Zinc</keyword>
<feature type="binding site" evidence="6">
    <location>
        <position position="171"/>
    </location>
    <ligand>
        <name>Zn(2+)</name>
        <dbReference type="ChEBI" id="CHEBI:29105"/>
    </ligand>
</feature>
<name>A0A9P6C737_9AGAR</name>
<proteinExistence type="inferred from homology"/>
<dbReference type="GO" id="GO:0046872">
    <property type="term" value="F:metal ion binding"/>
    <property type="evidence" value="ECO:0007669"/>
    <property type="project" value="UniProtKB-KW"/>
</dbReference>
<dbReference type="InterPro" id="IPR050134">
    <property type="entry name" value="NAD-dep_sirtuin_deacylases"/>
</dbReference>
<keyword evidence="6" id="KW-0479">Metal-binding</keyword>
<dbReference type="PANTHER" id="PTHR11085">
    <property type="entry name" value="NAD-DEPENDENT PROTEIN DEACYLASE SIRTUIN-5, MITOCHONDRIAL-RELATED"/>
    <property type="match status" value="1"/>
</dbReference>
<feature type="binding site" evidence="6">
    <location>
        <position position="218"/>
    </location>
    <ligand>
        <name>Zn(2+)</name>
        <dbReference type="ChEBI" id="CHEBI:29105"/>
    </ligand>
</feature>
<dbReference type="InterPro" id="IPR029035">
    <property type="entry name" value="DHS-like_NAD/FAD-binding_dom"/>
</dbReference>
<feature type="binding site" evidence="6">
    <location>
        <position position="166"/>
    </location>
    <ligand>
        <name>Zn(2+)</name>
        <dbReference type="ChEBI" id="CHEBI:29105"/>
    </ligand>
</feature>
<dbReference type="Gene3D" id="3.30.1600.10">
    <property type="entry name" value="SIR2/SIRT2 'Small Domain"/>
    <property type="match status" value="1"/>
</dbReference>
<dbReference type="InterPro" id="IPR003000">
    <property type="entry name" value="Sirtuin"/>
</dbReference>
<dbReference type="Pfam" id="PF02146">
    <property type="entry name" value="SIR2"/>
    <property type="match status" value="2"/>
</dbReference>
<dbReference type="GO" id="GO:0005634">
    <property type="term" value="C:nucleus"/>
    <property type="evidence" value="ECO:0007669"/>
    <property type="project" value="TreeGrafter"/>
</dbReference>
<keyword evidence="3" id="KW-0808">Transferase</keyword>
<dbReference type="InterPro" id="IPR026590">
    <property type="entry name" value="Ssirtuin_cat_dom"/>
</dbReference>
<evidence type="ECO:0000256" key="1">
    <source>
        <dbReference type="ARBA" id="ARBA00004173"/>
    </source>
</evidence>